<dbReference type="EMBL" id="JBAFUR010000005">
    <property type="protein sequence ID" value="MFG1254340.1"/>
    <property type="molecule type" value="Genomic_DNA"/>
</dbReference>
<evidence type="ECO:0000313" key="2">
    <source>
        <dbReference type="EMBL" id="MFG1254340.1"/>
    </source>
</evidence>
<sequence length="211" mass="21645">MTCNTPMPKTPRQSFRALILAGATLGILAVAGFIVSSPGYAKVDDHMPPQDQFAAGPDTPAMPFGPPGPPGAPRGPAGGPPPGPFPPPGPMGLARNLAAAEAALGIRTNQLDAWRDFTDALQEALPPPPPPPQPGAAPLSLVTAFGARSEEAGKAGTRLLKAVDALKTRLSPDQIEKLGRLEFALLPPPPPPPGAPPRSHPDHLPPPPARP</sequence>
<name>A0ABW6ZN36_9HYPH</name>
<dbReference type="RefSeq" id="WP_394009871.1">
    <property type="nucleotide sequence ID" value="NZ_JBAFUR010000005.1"/>
</dbReference>
<evidence type="ECO:0000256" key="1">
    <source>
        <dbReference type="SAM" id="MobiDB-lite"/>
    </source>
</evidence>
<feature type="compositionally biased region" description="Pro residues" evidence="1">
    <location>
        <begin position="63"/>
        <end position="90"/>
    </location>
</feature>
<comment type="caution">
    <text evidence="2">The sequence shown here is derived from an EMBL/GenBank/DDBJ whole genome shotgun (WGS) entry which is preliminary data.</text>
</comment>
<dbReference type="Proteomes" id="UP001604043">
    <property type="component" value="Unassembled WGS sequence"/>
</dbReference>
<keyword evidence="3" id="KW-1185">Reference proteome</keyword>
<reference evidence="2 3" key="1">
    <citation type="submission" date="2024-02" db="EMBL/GenBank/DDBJ databases">
        <title>Expansion and revision of Xanthobacter and proposal of Roseixanthobacter gen. nov.</title>
        <authorList>
            <person name="Soltysiak M.P.M."/>
            <person name="Jalihal A."/>
            <person name="Ory A."/>
            <person name="Chrisophersen C."/>
            <person name="Lee A.D."/>
            <person name="Boulton J."/>
            <person name="Springer M."/>
        </authorList>
    </citation>
    <scope>NUCLEOTIDE SEQUENCE [LARGE SCALE GENOMIC DNA]</scope>
    <source>
        <strain evidence="2 3">CB5</strain>
    </source>
</reference>
<gene>
    <name evidence="2" type="ORF">V5F30_19160</name>
</gene>
<feature type="compositionally biased region" description="Pro residues" evidence="1">
    <location>
        <begin position="186"/>
        <end position="211"/>
    </location>
</feature>
<feature type="region of interest" description="Disordered" evidence="1">
    <location>
        <begin position="184"/>
        <end position="211"/>
    </location>
</feature>
<proteinExistence type="predicted"/>
<feature type="region of interest" description="Disordered" evidence="1">
    <location>
        <begin position="117"/>
        <end position="138"/>
    </location>
</feature>
<evidence type="ECO:0000313" key="3">
    <source>
        <dbReference type="Proteomes" id="UP001604043"/>
    </source>
</evidence>
<accession>A0ABW6ZN36</accession>
<protein>
    <submittedName>
        <fullName evidence="2">Uncharacterized protein</fullName>
    </submittedName>
</protein>
<organism evidence="2 3">
    <name type="scientific">Xanthobacter aminoxidans</name>
    <dbReference type="NCBI Taxonomy" id="186280"/>
    <lineage>
        <taxon>Bacteria</taxon>
        <taxon>Pseudomonadati</taxon>
        <taxon>Pseudomonadota</taxon>
        <taxon>Alphaproteobacteria</taxon>
        <taxon>Hyphomicrobiales</taxon>
        <taxon>Xanthobacteraceae</taxon>
        <taxon>Xanthobacter</taxon>
    </lineage>
</organism>
<feature type="region of interest" description="Disordered" evidence="1">
    <location>
        <begin position="45"/>
        <end position="92"/>
    </location>
</feature>
<feature type="compositionally biased region" description="Pro residues" evidence="1">
    <location>
        <begin position="125"/>
        <end position="135"/>
    </location>
</feature>